<gene>
    <name evidence="11" type="ORF">AAFF_G00299110</name>
</gene>
<evidence type="ECO:0000256" key="4">
    <source>
        <dbReference type="ARBA" id="ARBA00022692"/>
    </source>
</evidence>
<keyword evidence="12" id="KW-1185">Reference proteome</keyword>
<dbReference type="GO" id="GO:0098794">
    <property type="term" value="C:postsynapse"/>
    <property type="evidence" value="ECO:0007669"/>
    <property type="project" value="GOC"/>
</dbReference>
<dbReference type="Proteomes" id="UP001221898">
    <property type="component" value="Unassembled WGS sequence"/>
</dbReference>
<keyword evidence="5 10" id="KW-1133">Transmembrane helix</keyword>
<keyword evidence="4 10" id="KW-0812">Transmembrane</keyword>
<evidence type="ECO:0000256" key="3">
    <source>
        <dbReference type="ARBA" id="ARBA00022448"/>
    </source>
</evidence>
<comment type="subcellular location">
    <subcellularLocation>
        <location evidence="1">Endomembrane system</location>
    </subcellularLocation>
</comment>
<evidence type="ECO:0000256" key="1">
    <source>
        <dbReference type="ARBA" id="ARBA00004308"/>
    </source>
</evidence>
<keyword evidence="6" id="KW-0406">Ion transport</keyword>
<dbReference type="EMBL" id="JAINUG010000426">
    <property type="protein sequence ID" value="KAJ8371873.1"/>
    <property type="molecule type" value="Genomic_DNA"/>
</dbReference>
<reference evidence="11" key="1">
    <citation type="journal article" date="2023" name="Science">
        <title>Genome structures resolve the early diversification of teleost fishes.</title>
        <authorList>
            <person name="Parey E."/>
            <person name="Louis A."/>
            <person name="Montfort J."/>
            <person name="Bouchez O."/>
            <person name="Roques C."/>
            <person name="Iampietro C."/>
            <person name="Lluch J."/>
            <person name="Castinel A."/>
            <person name="Donnadieu C."/>
            <person name="Desvignes T."/>
            <person name="Floi Bucao C."/>
            <person name="Jouanno E."/>
            <person name="Wen M."/>
            <person name="Mejri S."/>
            <person name="Dirks R."/>
            <person name="Jansen H."/>
            <person name="Henkel C."/>
            <person name="Chen W.J."/>
            <person name="Zahm M."/>
            <person name="Cabau C."/>
            <person name="Klopp C."/>
            <person name="Thompson A.W."/>
            <person name="Robinson-Rechavi M."/>
            <person name="Braasch I."/>
            <person name="Lecointre G."/>
            <person name="Bobe J."/>
            <person name="Postlethwait J.H."/>
            <person name="Berthelot C."/>
            <person name="Roest Crollius H."/>
            <person name="Guiguen Y."/>
        </authorList>
    </citation>
    <scope>NUCLEOTIDE SEQUENCE</scope>
    <source>
        <strain evidence="11">NC1722</strain>
    </source>
</reference>
<evidence type="ECO:0000256" key="9">
    <source>
        <dbReference type="ARBA" id="ARBA00023303"/>
    </source>
</evidence>
<keyword evidence="9" id="KW-0407">Ion channel</keyword>
<dbReference type="GO" id="GO:0005886">
    <property type="term" value="C:plasma membrane"/>
    <property type="evidence" value="ECO:0007669"/>
    <property type="project" value="TreeGrafter"/>
</dbReference>
<evidence type="ECO:0000256" key="6">
    <source>
        <dbReference type="ARBA" id="ARBA00023065"/>
    </source>
</evidence>
<evidence type="ECO:0000256" key="7">
    <source>
        <dbReference type="ARBA" id="ARBA00023136"/>
    </source>
</evidence>
<dbReference type="Gene3D" id="1.10.287.940">
    <property type="entry name" value="atp-gated p2x4 ion channel"/>
    <property type="match status" value="1"/>
</dbReference>
<dbReference type="AlphaFoldDB" id="A0AAD7R8N0"/>
<evidence type="ECO:0000256" key="2">
    <source>
        <dbReference type="ARBA" id="ARBA00009848"/>
    </source>
</evidence>
<dbReference type="InterPro" id="IPR059116">
    <property type="entry name" value="P2X_receptor"/>
</dbReference>
<name>A0AAD7R8N0_9TELE</name>
<sequence>MIACVKDFFTYETTKSVVVKSSTIGIFNRVVQLLILIYFVGWVFLHERAYQVRDTAIESSVMTKVKGLGLYSNSVMDVADYVTPHQGTSVFCIITKQISTEGQVQSRCAESELNAKCENDSNCQTVGPA</sequence>
<dbReference type="GO" id="GO:0070588">
    <property type="term" value="P:calcium ion transmembrane transport"/>
    <property type="evidence" value="ECO:0007669"/>
    <property type="project" value="TreeGrafter"/>
</dbReference>
<dbReference type="PANTHER" id="PTHR10125">
    <property type="entry name" value="P2X PURINOCEPTOR"/>
    <property type="match status" value="1"/>
</dbReference>
<dbReference type="PRINTS" id="PR01310">
    <property type="entry name" value="P2X3RECEPTOR"/>
</dbReference>
<evidence type="ECO:0000313" key="12">
    <source>
        <dbReference type="Proteomes" id="UP001221898"/>
    </source>
</evidence>
<evidence type="ECO:0000313" key="11">
    <source>
        <dbReference type="EMBL" id="KAJ8371873.1"/>
    </source>
</evidence>
<dbReference type="Pfam" id="PF00864">
    <property type="entry name" value="P2X_receptor"/>
    <property type="match status" value="1"/>
</dbReference>
<keyword evidence="8" id="KW-1071">Ligand-gated ion channel</keyword>
<comment type="caution">
    <text evidence="11">The sequence shown here is derived from an EMBL/GenBank/DDBJ whole genome shotgun (WGS) entry which is preliminary data.</text>
</comment>
<dbReference type="GO" id="GO:0001614">
    <property type="term" value="F:purinergic nucleotide receptor activity"/>
    <property type="evidence" value="ECO:0007669"/>
    <property type="project" value="InterPro"/>
</dbReference>
<evidence type="ECO:0000256" key="5">
    <source>
        <dbReference type="ARBA" id="ARBA00022989"/>
    </source>
</evidence>
<evidence type="ECO:0000256" key="10">
    <source>
        <dbReference type="SAM" id="Phobius"/>
    </source>
</evidence>
<organism evidence="11 12">
    <name type="scientific">Aldrovandia affinis</name>
    <dbReference type="NCBI Taxonomy" id="143900"/>
    <lineage>
        <taxon>Eukaryota</taxon>
        <taxon>Metazoa</taxon>
        <taxon>Chordata</taxon>
        <taxon>Craniata</taxon>
        <taxon>Vertebrata</taxon>
        <taxon>Euteleostomi</taxon>
        <taxon>Actinopterygii</taxon>
        <taxon>Neopterygii</taxon>
        <taxon>Teleostei</taxon>
        <taxon>Notacanthiformes</taxon>
        <taxon>Halosauridae</taxon>
        <taxon>Aldrovandia</taxon>
    </lineage>
</organism>
<keyword evidence="7 10" id="KW-0472">Membrane</keyword>
<dbReference type="PANTHER" id="PTHR10125:SF8">
    <property type="entry name" value="P2X PURINOCEPTOR 3"/>
    <property type="match status" value="1"/>
</dbReference>
<evidence type="ECO:0000256" key="8">
    <source>
        <dbReference type="ARBA" id="ARBA00023286"/>
    </source>
</evidence>
<accession>A0AAD7R8N0</accession>
<proteinExistence type="inferred from homology"/>
<protein>
    <recommendedName>
        <fullName evidence="13">P2X purinoceptor 3</fullName>
    </recommendedName>
</protein>
<dbReference type="GO" id="GO:0004931">
    <property type="term" value="F:extracellularly ATP-gated monoatomic cation channel activity"/>
    <property type="evidence" value="ECO:0007669"/>
    <property type="project" value="TreeGrafter"/>
</dbReference>
<feature type="transmembrane region" description="Helical" evidence="10">
    <location>
        <begin position="26"/>
        <end position="45"/>
    </location>
</feature>
<dbReference type="GO" id="GO:0005524">
    <property type="term" value="F:ATP binding"/>
    <property type="evidence" value="ECO:0007669"/>
    <property type="project" value="InterPro"/>
</dbReference>
<dbReference type="GO" id="GO:0012505">
    <property type="term" value="C:endomembrane system"/>
    <property type="evidence" value="ECO:0007669"/>
    <property type="project" value="UniProtKB-SubCell"/>
</dbReference>
<dbReference type="InterPro" id="IPR003046">
    <property type="entry name" value="P2X3_purnocptor"/>
</dbReference>
<comment type="similarity">
    <text evidence="2">Belongs to the P2X receptor family.</text>
</comment>
<keyword evidence="3" id="KW-0813">Transport</keyword>
<evidence type="ECO:0008006" key="13">
    <source>
        <dbReference type="Google" id="ProtNLM"/>
    </source>
</evidence>